<dbReference type="InterPro" id="IPR002123">
    <property type="entry name" value="Plipid/glycerol_acylTrfase"/>
</dbReference>
<dbReference type="PANTHER" id="PTHR31605:SF0">
    <property type="entry name" value="GLYCEROL-3-PHOSPHATE O-ACYLTRANSFERASE 1"/>
    <property type="match status" value="1"/>
</dbReference>
<feature type="transmembrane region" description="Helical" evidence="1">
    <location>
        <begin position="382"/>
        <end position="400"/>
    </location>
</feature>
<evidence type="ECO:0000259" key="2">
    <source>
        <dbReference type="SMART" id="SM00563"/>
    </source>
</evidence>
<keyword evidence="3" id="KW-0012">Acyltransferase</keyword>
<dbReference type="SMART" id="SM00563">
    <property type="entry name" value="PlsC"/>
    <property type="match status" value="1"/>
</dbReference>
<name>A0A165E1F3_EXIGL</name>
<dbReference type="InterPro" id="IPR052744">
    <property type="entry name" value="GPAT/DAPAT"/>
</dbReference>
<keyword evidence="4" id="KW-1185">Reference proteome</keyword>
<dbReference type="Proteomes" id="UP000077266">
    <property type="component" value="Unassembled WGS sequence"/>
</dbReference>
<evidence type="ECO:0000313" key="3">
    <source>
        <dbReference type="EMBL" id="KZV85861.1"/>
    </source>
</evidence>
<dbReference type="PANTHER" id="PTHR31605">
    <property type="entry name" value="GLYCEROL-3-PHOSPHATE O-ACYLTRANSFERASE 1"/>
    <property type="match status" value="1"/>
</dbReference>
<organism evidence="3 4">
    <name type="scientific">Exidia glandulosa HHB12029</name>
    <dbReference type="NCBI Taxonomy" id="1314781"/>
    <lineage>
        <taxon>Eukaryota</taxon>
        <taxon>Fungi</taxon>
        <taxon>Dikarya</taxon>
        <taxon>Basidiomycota</taxon>
        <taxon>Agaricomycotina</taxon>
        <taxon>Agaricomycetes</taxon>
        <taxon>Auriculariales</taxon>
        <taxon>Exidiaceae</taxon>
        <taxon>Exidia</taxon>
    </lineage>
</organism>
<dbReference type="SUPFAM" id="SSF69593">
    <property type="entry name" value="Glycerol-3-phosphate (1)-acyltransferase"/>
    <property type="match status" value="1"/>
</dbReference>
<sequence>MDAPWIHRLLCITGGKMVDAFYSAIHVDGEENIPPHGVPLIVVSSHHNQIVDICVMSRDFPHKRRHSYWAKRSLFKHPVSRYILLNSGNIPVDRKNNDNQTLLRGSFEILKSGEALTLFPEGTSYTEPRILQVKDGASWAALEYSKWRKTHGGKPAVVVPVGMVYTDKSQYRSAVVKRYGPPIDITSLEKQFESGEEKEAVKGLTRLIEQRIVELTINAVDWDTYHVAIIARQILWTDDARVPLEHFVHISQTLADLFATKDIPAVREAKKDLVAYFALLEHVGTSHTVLSSVFPFAHQPSGTRAFLFAAFSTLLHLPLFVLPLVLNIPAYFAAMRGSKLAGDEVEARAQNKIIFGLLARLAVHSACAVLLAKAPWQLGVGWMRAFVVTATATWLHSRLIDGNYMRWRRLTVAFHALRAAWAPRSTVPADKLAPYLVPYTPPPNPYVKLTRALPPAPQRPRTPPRHTLMQHLFRARARATHALGELFRELERGSIKVAASPHMARAYGNVQQDADVKTAETAEVELATASRDAAEVVAYLKAYGAVFPPPATR</sequence>
<keyword evidence="1" id="KW-0472">Membrane</keyword>
<feature type="transmembrane region" description="Helical" evidence="1">
    <location>
        <begin position="305"/>
        <end position="332"/>
    </location>
</feature>
<keyword evidence="1" id="KW-0812">Transmembrane</keyword>
<dbReference type="OrthoDB" id="1044435at2759"/>
<evidence type="ECO:0000256" key="1">
    <source>
        <dbReference type="SAM" id="Phobius"/>
    </source>
</evidence>
<reference evidence="3 4" key="1">
    <citation type="journal article" date="2016" name="Mol. Biol. Evol.">
        <title>Comparative Genomics of Early-Diverging Mushroom-Forming Fungi Provides Insights into the Origins of Lignocellulose Decay Capabilities.</title>
        <authorList>
            <person name="Nagy L.G."/>
            <person name="Riley R."/>
            <person name="Tritt A."/>
            <person name="Adam C."/>
            <person name="Daum C."/>
            <person name="Floudas D."/>
            <person name="Sun H."/>
            <person name="Yadav J.S."/>
            <person name="Pangilinan J."/>
            <person name="Larsson K.H."/>
            <person name="Matsuura K."/>
            <person name="Barry K."/>
            <person name="Labutti K."/>
            <person name="Kuo R."/>
            <person name="Ohm R.A."/>
            <person name="Bhattacharya S.S."/>
            <person name="Shirouzu T."/>
            <person name="Yoshinaga Y."/>
            <person name="Martin F.M."/>
            <person name="Grigoriev I.V."/>
            <person name="Hibbett D.S."/>
        </authorList>
    </citation>
    <scope>NUCLEOTIDE SEQUENCE [LARGE SCALE GENOMIC DNA]</scope>
    <source>
        <strain evidence="3 4">HHB12029</strain>
    </source>
</reference>
<dbReference type="GO" id="GO:0008654">
    <property type="term" value="P:phospholipid biosynthetic process"/>
    <property type="evidence" value="ECO:0007669"/>
    <property type="project" value="TreeGrafter"/>
</dbReference>
<evidence type="ECO:0000313" key="4">
    <source>
        <dbReference type="Proteomes" id="UP000077266"/>
    </source>
</evidence>
<proteinExistence type="predicted"/>
<dbReference type="AlphaFoldDB" id="A0A165E1F3"/>
<dbReference type="GO" id="GO:0016287">
    <property type="term" value="F:glycerone-phosphate O-acyltransferase activity"/>
    <property type="evidence" value="ECO:0007669"/>
    <property type="project" value="TreeGrafter"/>
</dbReference>
<dbReference type="EMBL" id="KV426173">
    <property type="protein sequence ID" value="KZV85861.1"/>
    <property type="molecule type" value="Genomic_DNA"/>
</dbReference>
<keyword evidence="1" id="KW-1133">Transmembrane helix</keyword>
<gene>
    <name evidence="3" type="ORF">EXIGLDRAFT_841151</name>
</gene>
<dbReference type="STRING" id="1314781.A0A165E1F3"/>
<feature type="transmembrane region" description="Helical" evidence="1">
    <location>
        <begin position="353"/>
        <end position="376"/>
    </location>
</feature>
<dbReference type="Pfam" id="PF01553">
    <property type="entry name" value="Acyltransferase"/>
    <property type="match status" value="1"/>
</dbReference>
<dbReference type="InParanoid" id="A0A165E1F3"/>
<accession>A0A165E1F3</accession>
<dbReference type="GO" id="GO:0004366">
    <property type="term" value="F:glycerol-3-phosphate O-acyltransferase activity"/>
    <property type="evidence" value="ECO:0007669"/>
    <property type="project" value="TreeGrafter"/>
</dbReference>
<keyword evidence="3" id="KW-0808">Transferase</keyword>
<feature type="domain" description="Phospholipid/glycerol acyltransferase" evidence="2">
    <location>
        <begin position="40"/>
        <end position="166"/>
    </location>
</feature>
<protein>
    <submittedName>
        <fullName evidence="3">Acyltransferase</fullName>
    </submittedName>
</protein>